<dbReference type="GO" id="GO:0016020">
    <property type="term" value="C:membrane"/>
    <property type="evidence" value="ECO:0007669"/>
    <property type="project" value="UniProtKB-SubCell"/>
</dbReference>
<dbReference type="AlphaFoldDB" id="A0A1G7PVK7"/>
<sequence length="140" mass="15654">MKPKTIKTLYWIFTALFLLAMLGDAYGGITMQRAGKDSLAKLGYPFYLMVIMGWAKIAGVLAIAQTRYLVIKEWAYSGFTISFIGAFLSWLAIGAGAAMLIPPVVMLLVMFFTYYLWKRYEQVKELGLTNTKLAGNTELA</sequence>
<reference evidence="7" key="1">
    <citation type="submission" date="2016-10" db="EMBL/GenBank/DDBJ databases">
        <authorList>
            <person name="Varghese N."/>
            <person name="Submissions S."/>
        </authorList>
    </citation>
    <scope>NUCLEOTIDE SEQUENCE [LARGE SCALE GENOMIC DNA]</scope>
    <source>
        <strain evidence="7">Gh-67</strain>
    </source>
</reference>
<keyword evidence="3 5" id="KW-1133">Transmembrane helix</keyword>
<keyword evidence="7" id="KW-1185">Reference proteome</keyword>
<dbReference type="RefSeq" id="WP_091162860.1">
    <property type="nucleotide sequence ID" value="NZ_FNCG01000001.1"/>
</dbReference>
<proteinExistence type="predicted"/>
<dbReference type="InterPro" id="IPR032808">
    <property type="entry name" value="DoxX"/>
</dbReference>
<dbReference type="STRING" id="551996.SAMN05192573_101689"/>
<organism evidence="6 7">
    <name type="scientific">Mucilaginibacter gossypii</name>
    <dbReference type="NCBI Taxonomy" id="551996"/>
    <lineage>
        <taxon>Bacteria</taxon>
        <taxon>Pseudomonadati</taxon>
        <taxon>Bacteroidota</taxon>
        <taxon>Sphingobacteriia</taxon>
        <taxon>Sphingobacteriales</taxon>
        <taxon>Sphingobacteriaceae</taxon>
        <taxon>Mucilaginibacter</taxon>
    </lineage>
</organism>
<dbReference type="Proteomes" id="UP000199705">
    <property type="component" value="Unassembled WGS sequence"/>
</dbReference>
<evidence type="ECO:0000256" key="3">
    <source>
        <dbReference type="ARBA" id="ARBA00022989"/>
    </source>
</evidence>
<evidence type="ECO:0000256" key="4">
    <source>
        <dbReference type="ARBA" id="ARBA00023136"/>
    </source>
</evidence>
<evidence type="ECO:0000256" key="2">
    <source>
        <dbReference type="ARBA" id="ARBA00022692"/>
    </source>
</evidence>
<evidence type="ECO:0000256" key="1">
    <source>
        <dbReference type="ARBA" id="ARBA00004141"/>
    </source>
</evidence>
<name>A0A1G7PVK7_9SPHI</name>
<dbReference type="EMBL" id="FNCG01000001">
    <property type="protein sequence ID" value="SDF90347.1"/>
    <property type="molecule type" value="Genomic_DNA"/>
</dbReference>
<keyword evidence="4 5" id="KW-0472">Membrane</keyword>
<feature type="transmembrane region" description="Helical" evidence="5">
    <location>
        <begin position="74"/>
        <end position="93"/>
    </location>
</feature>
<keyword evidence="2 5" id="KW-0812">Transmembrane</keyword>
<gene>
    <name evidence="6" type="ORF">SAMN05192573_101689</name>
</gene>
<feature type="transmembrane region" description="Helical" evidence="5">
    <location>
        <begin position="43"/>
        <end position="62"/>
    </location>
</feature>
<evidence type="ECO:0000256" key="5">
    <source>
        <dbReference type="SAM" id="Phobius"/>
    </source>
</evidence>
<protein>
    <submittedName>
        <fullName evidence="6">DoxX-like family protein</fullName>
    </submittedName>
</protein>
<comment type="subcellular location">
    <subcellularLocation>
        <location evidence="1">Membrane</location>
        <topology evidence="1">Multi-pass membrane protein</topology>
    </subcellularLocation>
</comment>
<feature type="transmembrane region" description="Helical" evidence="5">
    <location>
        <begin position="99"/>
        <end position="117"/>
    </location>
</feature>
<dbReference type="Pfam" id="PF13564">
    <property type="entry name" value="DoxX_2"/>
    <property type="match status" value="1"/>
</dbReference>
<evidence type="ECO:0000313" key="6">
    <source>
        <dbReference type="EMBL" id="SDF90347.1"/>
    </source>
</evidence>
<evidence type="ECO:0000313" key="7">
    <source>
        <dbReference type="Proteomes" id="UP000199705"/>
    </source>
</evidence>
<accession>A0A1G7PVK7</accession>